<organism evidence="1">
    <name type="scientific">Ophidiomyces ophidiicola</name>
    <dbReference type="NCBI Taxonomy" id="1387563"/>
    <lineage>
        <taxon>Eukaryota</taxon>
        <taxon>Fungi</taxon>
        <taxon>Dikarya</taxon>
        <taxon>Ascomycota</taxon>
        <taxon>Pezizomycotina</taxon>
        <taxon>Eurotiomycetes</taxon>
        <taxon>Eurotiomycetidae</taxon>
        <taxon>Onygenales</taxon>
        <taxon>Onygenaceae</taxon>
        <taxon>Ophidiomyces</taxon>
    </lineage>
</organism>
<sequence>MPSKNKRSASESPPPNDDHMDDWESLFNLEGAQQESEEFSSIPPLEEEEKQKQRTSSKKAPATSGNTNTSSTKKVRRGKNSPEPNYSALVQGQMAGTNRTGQACDRCKARKMKCDSNPTGCANCSASNSNCTQTDPISRVSSIRGELERVREENQNLRRENQLLRQENARLRQALTGAMPQRPPQGQFGMPNLTGYSSMQGLGPYLSGQNVPSQNLTRNPYQSQRPSSLPRRGNDRARLGNWPQQALNAQPFPAPLPQDPFMNNSTPMYANGNPFESGAPSMRRTVSQGYSSNTNARNHLPFQNTAQNAPYMGLPSQTQPASSRASNRPRQEAEKMPTKESSPFDEDKSP</sequence>
<reference evidence="1" key="1">
    <citation type="journal article" date="2022" name="bioRxiv">
        <title>Population genetic analysis of Ophidiomyces ophidiicola, the causative agent of snake fungal disease, indicates recent introductions to the USA.</title>
        <authorList>
            <person name="Ladner J.T."/>
            <person name="Palmer J.M."/>
            <person name="Ettinger C.L."/>
            <person name="Stajich J.E."/>
            <person name="Farrell T.M."/>
            <person name="Glorioso B.M."/>
            <person name="Lawson B."/>
            <person name="Price S.J."/>
            <person name="Stengle A.G."/>
            <person name="Grear D.A."/>
            <person name="Lorch J.M."/>
        </authorList>
    </citation>
    <scope>NUCLEOTIDE SEQUENCE</scope>
    <source>
        <strain evidence="1">NWHC 24266-5</strain>
    </source>
</reference>
<gene>
    <name evidence="1" type="ORF">LOY88_004256</name>
</gene>
<dbReference type="EMBL" id="JALBCA010000062">
    <property type="protein sequence ID" value="KAI2385171.1"/>
    <property type="molecule type" value="Genomic_DNA"/>
</dbReference>
<evidence type="ECO:0000313" key="1">
    <source>
        <dbReference type="EMBL" id="KAI2385171.1"/>
    </source>
</evidence>
<protein>
    <submittedName>
        <fullName evidence="1">Uncharacterized protein</fullName>
    </submittedName>
</protein>
<accession>A0ACB8UUL9</accession>
<proteinExistence type="predicted"/>
<comment type="caution">
    <text evidence="1">The sequence shown here is derived from an EMBL/GenBank/DDBJ whole genome shotgun (WGS) entry which is preliminary data.</text>
</comment>
<name>A0ACB8UUL9_9EURO</name>